<accession>A0A9P0MVL2</accession>
<dbReference type="EMBL" id="OV725082">
    <property type="protein sequence ID" value="CAH1404127.1"/>
    <property type="molecule type" value="Genomic_DNA"/>
</dbReference>
<reference evidence="2" key="1">
    <citation type="submission" date="2022-01" db="EMBL/GenBank/DDBJ databases">
        <authorList>
            <person name="King R."/>
        </authorList>
    </citation>
    <scope>NUCLEOTIDE SEQUENCE</scope>
</reference>
<name>A0A9P0MVL2_NEZVI</name>
<feature type="compositionally biased region" description="Basic and acidic residues" evidence="1">
    <location>
        <begin position="35"/>
        <end position="44"/>
    </location>
</feature>
<evidence type="ECO:0000256" key="1">
    <source>
        <dbReference type="SAM" id="MobiDB-lite"/>
    </source>
</evidence>
<organism evidence="2 3">
    <name type="scientific">Nezara viridula</name>
    <name type="common">Southern green stink bug</name>
    <name type="synonym">Cimex viridulus</name>
    <dbReference type="NCBI Taxonomy" id="85310"/>
    <lineage>
        <taxon>Eukaryota</taxon>
        <taxon>Metazoa</taxon>
        <taxon>Ecdysozoa</taxon>
        <taxon>Arthropoda</taxon>
        <taxon>Hexapoda</taxon>
        <taxon>Insecta</taxon>
        <taxon>Pterygota</taxon>
        <taxon>Neoptera</taxon>
        <taxon>Paraneoptera</taxon>
        <taxon>Hemiptera</taxon>
        <taxon>Heteroptera</taxon>
        <taxon>Panheteroptera</taxon>
        <taxon>Pentatomomorpha</taxon>
        <taxon>Pentatomoidea</taxon>
        <taxon>Pentatomidae</taxon>
        <taxon>Pentatominae</taxon>
        <taxon>Nezara</taxon>
    </lineage>
</organism>
<dbReference type="Proteomes" id="UP001152798">
    <property type="component" value="Chromosome 6"/>
</dbReference>
<proteinExistence type="predicted"/>
<keyword evidence="3" id="KW-1185">Reference proteome</keyword>
<dbReference type="AlphaFoldDB" id="A0A9P0MVL2"/>
<evidence type="ECO:0000313" key="3">
    <source>
        <dbReference type="Proteomes" id="UP001152798"/>
    </source>
</evidence>
<sequence>MASSRLRFGPALSFTSYTPSTLNQFPSSPDTVLDTDPRDIDPTDRYSSTRRCWPKSRDPELVIVVLIPVTPSEGAVFVTGCRFLAPRRIIRAVNFITAASTSKQLSSLSLRFHFFLRRFDLPLQSSRFHFDIVMTVTSGIFFSIT</sequence>
<evidence type="ECO:0000313" key="2">
    <source>
        <dbReference type="EMBL" id="CAH1404127.1"/>
    </source>
</evidence>
<protein>
    <submittedName>
        <fullName evidence="2">Uncharacterized protein</fullName>
    </submittedName>
</protein>
<gene>
    <name evidence="2" type="ORF">NEZAVI_LOCUS12593</name>
</gene>
<feature type="region of interest" description="Disordered" evidence="1">
    <location>
        <begin position="28"/>
        <end position="48"/>
    </location>
</feature>